<dbReference type="InterPro" id="IPR036397">
    <property type="entry name" value="RNaseH_sf"/>
</dbReference>
<proteinExistence type="inferred from homology"/>
<sequence>MSGRGNLLSLFNKKTDASVISYSSGDHAKDSGLDVDQSISSGDYYRLAREEIANEVSITFKNVNVSFGRGRAQLLQNFQTDGQQLGREISKDVNKKKESLKNCSQLYNILFDRVMKTLNYVRFDRKQYDPARPKIIPLGKLEVWPGYVIAVDEYEGGLMLCCDVSHRLLCQRTVLDMLIEIYQHNKNLYQEVAKKSLIGSIVITRYNNRTYRIDDISFDQNPLSTFDTRNGIISYLEYYQKHHHINIKDKKQPLLLSIKKTRGNDSIQTDDIRFCLIPELCYLTGLSDEIRADHKLMRDIVTFTRVSPNQRMLALNKFYENVSQSEDAQKILENWGLSLFKNFNNLIGRQMDPEQIYFATKSVSAGKNSEFSRDAMNNEMLQIIHLKSWIIIHFRNDLKAVKSLLDNMERCCKSFGMNMIKPKIFSLDQDRLDAYVDALRKNISIDTQIAVCICPNTRDDRYSAIKKICCSEVPVPSQVINARTLFNEAKNRSIVQKIILQMNCKMGGSLWTVKIPFKNVMVCGIDSYHDHNHKGNSVTALVASLNSSYTHWYSRAVVQTKREEIVSGLTSSFEAALKVYVKHNGKLPQSVIIYRDGIGDGQLNLCSQYEIPQFEAIFGNRVKITFIIVQKRINTRFFLVSINKLNVQTYNK</sequence>
<comment type="subcellular location">
    <subcellularLocation>
        <location evidence="1">Cytoplasm</location>
    </subcellularLocation>
</comment>
<accession>A0A0Q9X3N3</accession>
<name>A0A0Q9X3N3_DROWI</name>
<dbReference type="SUPFAM" id="SSF53098">
    <property type="entry name" value="Ribonuclease H-like"/>
    <property type="match status" value="1"/>
</dbReference>
<evidence type="ECO:0000313" key="10">
    <source>
        <dbReference type="Proteomes" id="UP000007798"/>
    </source>
</evidence>
<evidence type="ECO:0000256" key="4">
    <source>
        <dbReference type="ARBA" id="ARBA00022884"/>
    </source>
</evidence>
<reference evidence="9 10" key="1">
    <citation type="journal article" date="2007" name="Nature">
        <title>Evolution of genes and genomes on the Drosophila phylogeny.</title>
        <authorList>
            <consortium name="Drosophila 12 Genomes Consortium"/>
            <person name="Clark A.G."/>
            <person name="Eisen M.B."/>
            <person name="Smith D.R."/>
            <person name="Bergman C.M."/>
            <person name="Oliver B."/>
            <person name="Markow T.A."/>
            <person name="Kaufman T.C."/>
            <person name="Kellis M."/>
            <person name="Gelbart W."/>
            <person name="Iyer V.N."/>
            <person name="Pollard D.A."/>
            <person name="Sackton T.B."/>
            <person name="Larracuente A.M."/>
            <person name="Singh N.D."/>
            <person name="Abad J.P."/>
            <person name="Abt D.N."/>
            <person name="Adryan B."/>
            <person name="Aguade M."/>
            <person name="Akashi H."/>
            <person name="Anderson W.W."/>
            <person name="Aquadro C.F."/>
            <person name="Ardell D.H."/>
            <person name="Arguello R."/>
            <person name="Artieri C.G."/>
            <person name="Barbash D.A."/>
            <person name="Barker D."/>
            <person name="Barsanti P."/>
            <person name="Batterham P."/>
            <person name="Batzoglou S."/>
            <person name="Begun D."/>
            <person name="Bhutkar A."/>
            <person name="Blanco E."/>
            <person name="Bosak S.A."/>
            <person name="Bradley R.K."/>
            <person name="Brand A.D."/>
            <person name="Brent M.R."/>
            <person name="Brooks A.N."/>
            <person name="Brown R.H."/>
            <person name="Butlin R.K."/>
            <person name="Caggese C."/>
            <person name="Calvi B.R."/>
            <person name="Bernardo de Carvalho A."/>
            <person name="Caspi A."/>
            <person name="Castrezana S."/>
            <person name="Celniker S.E."/>
            <person name="Chang J.L."/>
            <person name="Chapple C."/>
            <person name="Chatterji S."/>
            <person name="Chinwalla A."/>
            <person name="Civetta A."/>
            <person name="Clifton S.W."/>
            <person name="Comeron J.M."/>
            <person name="Costello J.C."/>
            <person name="Coyne J.A."/>
            <person name="Daub J."/>
            <person name="David R.G."/>
            <person name="Delcher A.L."/>
            <person name="Delehaunty K."/>
            <person name="Do C.B."/>
            <person name="Ebling H."/>
            <person name="Edwards K."/>
            <person name="Eickbush T."/>
            <person name="Evans J.D."/>
            <person name="Filipski A."/>
            <person name="Findeiss S."/>
            <person name="Freyhult E."/>
            <person name="Fulton L."/>
            <person name="Fulton R."/>
            <person name="Garcia A.C."/>
            <person name="Gardiner A."/>
            <person name="Garfield D.A."/>
            <person name="Garvin B.E."/>
            <person name="Gibson G."/>
            <person name="Gilbert D."/>
            <person name="Gnerre S."/>
            <person name="Godfrey J."/>
            <person name="Good R."/>
            <person name="Gotea V."/>
            <person name="Gravely B."/>
            <person name="Greenberg A.J."/>
            <person name="Griffiths-Jones S."/>
            <person name="Gross S."/>
            <person name="Guigo R."/>
            <person name="Gustafson E.A."/>
            <person name="Haerty W."/>
            <person name="Hahn M.W."/>
            <person name="Halligan D.L."/>
            <person name="Halpern A.L."/>
            <person name="Halter G.M."/>
            <person name="Han M.V."/>
            <person name="Heger A."/>
            <person name="Hillier L."/>
            <person name="Hinrichs A.S."/>
            <person name="Holmes I."/>
            <person name="Hoskins R.A."/>
            <person name="Hubisz M.J."/>
            <person name="Hultmark D."/>
            <person name="Huntley M.A."/>
            <person name="Jaffe D.B."/>
            <person name="Jagadeeshan S."/>
            <person name="Jeck W.R."/>
            <person name="Johnson J."/>
            <person name="Jones C.D."/>
            <person name="Jordan W.C."/>
            <person name="Karpen G.H."/>
            <person name="Kataoka E."/>
            <person name="Keightley P.D."/>
            <person name="Kheradpour P."/>
            <person name="Kirkness E.F."/>
            <person name="Koerich L.B."/>
            <person name="Kristiansen K."/>
            <person name="Kudrna D."/>
            <person name="Kulathinal R.J."/>
            <person name="Kumar S."/>
            <person name="Kwok R."/>
            <person name="Lander E."/>
            <person name="Langley C.H."/>
            <person name="Lapoint R."/>
            <person name="Lazzaro B.P."/>
            <person name="Lee S.J."/>
            <person name="Levesque L."/>
            <person name="Li R."/>
            <person name="Lin C.F."/>
            <person name="Lin M.F."/>
            <person name="Lindblad-Toh K."/>
            <person name="Llopart A."/>
            <person name="Long M."/>
            <person name="Low L."/>
            <person name="Lozovsky E."/>
            <person name="Lu J."/>
            <person name="Luo M."/>
            <person name="Machado C.A."/>
            <person name="Makalowski W."/>
            <person name="Marzo M."/>
            <person name="Matsuda M."/>
            <person name="Matzkin L."/>
            <person name="McAllister B."/>
            <person name="McBride C.S."/>
            <person name="McKernan B."/>
            <person name="McKernan K."/>
            <person name="Mendez-Lago M."/>
            <person name="Minx P."/>
            <person name="Mollenhauer M.U."/>
            <person name="Montooth K."/>
            <person name="Mount S.M."/>
            <person name="Mu X."/>
            <person name="Myers E."/>
            <person name="Negre B."/>
            <person name="Newfeld S."/>
            <person name="Nielsen R."/>
            <person name="Noor M.A."/>
            <person name="O'Grady P."/>
            <person name="Pachter L."/>
            <person name="Papaceit M."/>
            <person name="Parisi M.J."/>
            <person name="Parisi M."/>
            <person name="Parts L."/>
            <person name="Pedersen J.S."/>
            <person name="Pesole G."/>
            <person name="Phillippy A.M."/>
            <person name="Ponting C.P."/>
            <person name="Pop M."/>
            <person name="Porcelli D."/>
            <person name="Powell J.R."/>
            <person name="Prohaska S."/>
            <person name="Pruitt K."/>
            <person name="Puig M."/>
            <person name="Quesneville H."/>
            <person name="Ram K.R."/>
            <person name="Rand D."/>
            <person name="Rasmussen M.D."/>
            <person name="Reed L.K."/>
            <person name="Reenan R."/>
            <person name="Reily A."/>
            <person name="Remington K.A."/>
            <person name="Rieger T.T."/>
            <person name="Ritchie M.G."/>
            <person name="Robin C."/>
            <person name="Rogers Y.H."/>
            <person name="Rohde C."/>
            <person name="Rozas J."/>
            <person name="Rubenfield M.J."/>
            <person name="Ruiz A."/>
            <person name="Russo S."/>
            <person name="Salzberg S.L."/>
            <person name="Sanchez-Gracia A."/>
            <person name="Saranga D.J."/>
            <person name="Sato H."/>
            <person name="Schaeffer S.W."/>
            <person name="Schatz M.C."/>
            <person name="Schlenke T."/>
            <person name="Schwartz R."/>
            <person name="Segarra C."/>
            <person name="Singh R.S."/>
            <person name="Sirot L."/>
            <person name="Sirota M."/>
            <person name="Sisneros N.B."/>
            <person name="Smith C.D."/>
            <person name="Smith T.F."/>
            <person name="Spieth J."/>
            <person name="Stage D.E."/>
            <person name="Stark A."/>
            <person name="Stephan W."/>
            <person name="Strausberg R.L."/>
            <person name="Strempel S."/>
            <person name="Sturgill D."/>
            <person name="Sutton G."/>
            <person name="Sutton G.G."/>
            <person name="Tao W."/>
            <person name="Teichmann S."/>
            <person name="Tobari Y.N."/>
            <person name="Tomimura Y."/>
            <person name="Tsolas J.M."/>
            <person name="Valente V.L."/>
            <person name="Venter E."/>
            <person name="Venter J.C."/>
            <person name="Vicario S."/>
            <person name="Vieira F.G."/>
            <person name="Vilella A.J."/>
            <person name="Villasante A."/>
            <person name="Walenz B."/>
            <person name="Wang J."/>
            <person name="Wasserman M."/>
            <person name="Watts T."/>
            <person name="Wilson D."/>
            <person name="Wilson R.K."/>
            <person name="Wing R.A."/>
            <person name="Wolfner M.F."/>
            <person name="Wong A."/>
            <person name="Wong G.K."/>
            <person name="Wu C.I."/>
            <person name="Wu G."/>
            <person name="Yamamoto D."/>
            <person name="Yang H.P."/>
            <person name="Yang S.P."/>
            <person name="Yorke J.A."/>
            <person name="Yoshida K."/>
            <person name="Zdobnov E."/>
            <person name="Zhang P."/>
            <person name="Zhang Y."/>
            <person name="Zimin A.V."/>
            <person name="Baldwin J."/>
            <person name="Abdouelleil A."/>
            <person name="Abdulkadir J."/>
            <person name="Abebe A."/>
            <person name="Abera B."/>
            <person name="Abreu J."/>
            <person name="Acer S.C."/>
            <person name="Aftuck L."/>
            <person name="Alexander A."/>
            <person name="An P."/>
            <person name="Anderson E."/>
            <person name="Anderson S."/>
            <person name="Arachi H."/>
            <person name="Azer M."/>
            <person name="Bachantsang P."/>
            <person name="Barry A."/>
            <person name="Bayul T."/>
            <person name="Berlin A."/>
            <person name="Bessette D."/>
            <person name="Bloom T."/>
            <person name="Blye J."/>
            <person name="Boguslavskiy L."/>
            <person name="Bonnet C."/>
            <person name="Boukhgalter B."/>
            <person name="Bourzgui I."/>
            <person name="Brown A."/>
            <person name="Cahill P."/>
            <person name="Channer S."/>
            <person name="Cheshatsang Y."/>
            <person name="Chuda L."/>
            <person name="Citroen M."/>
            <person name="Collymore A."/>
            <person name="Cooke P."/>
            <person name="Costello M."/>
            <person name="D'Aco K."/>
            <person name="Daza R."/>
            <person name="De Haan G."/>
            <person name="DeGray S."/>
            <person name="DeMaso C."/>
            <person name="Dhargay N."/>
            <person name="Dooley K."/>
            <person name="Dooley E."/>
            <person name="Doricent M."/>
            <person name="Dorje P."/>
            <person name="Dorjee K."/>
            <person name="Dupes A."/>
            <person name="Elong R."/>
            <person name="Falk J."/>
            <person name="Farina A."/>
            <person name="Faro S."/>
            <person name="Ferguson D."/>
            <person name="Fisher S."/>
            <person name="Foley C.D."/>
            <person name="Franke A."/>
            <person name="Friedrich D."/>
            <person name="Gadbois L."/>
            <person name="Gearin G."/>
            <person name="Gearin C.R."/>
            <person name="Giannoukos G."/>
            <person name="Goode T."/>
            <person name="Graham J."/>
            <person name="Grandbois E."/>
            <person name="Grewal S."/>
            <person name="Gyaltsen K."/>
            <person name="Hafez N."/>
            <person name="Hagos B."/>
            <person name="Hall J."/>
            <person name="Henson C."/>
            <person name="Hollinger A."/>
            <person name="Honan T."/>
            <person name="Huard M.D."/>
            <person name="Hughes L."/>
            <person name="Hurhula B."/>
            <person name="Husby M.E."/>
            <person name="Kamat A."/>
            <person name="Kanga B."/>
            <person name="Kashin S."/>
            <person name="Khazanovich D."/>
            <person name="Kisner P."/>
            <person name="Lance K."/>
            <person name="Lara M."/>
            <person name="Lee W."/>
            <person name="Lennon N."/>
            <person name="Letendre F."/>
            <person name="LeVine R."/>
            <person name="Lipovsky A."/>
            <person name="Liu X."/>
            <person name="Liu J."/>
            <person name="Liu S."/>
            <person name="Lokyitsang T."/>
            <person name="Lokyitsang Y."/>
            <person name="Lubonja R."/>
            <person name="Lui A."/>
            <person name="MacDonald P."/>
            <person name="Magnisalis V."/>
            <person name="Maru K."/>
            <person name="Matthews C."/>
            <person name="McCusker W."/>
            <person name="McDonough S."/>
            <person name="Mehta T."/>
            <person name="Meldrim J."/>
            <person name="Meneus L."/>
            <person name="Mihai O."/>
            <person name="Mihalev A."/>
            <person name="Mihova T."/>
            <person name="Mittelman R."/>
            <person name="Mlenga V."/>
            <person name="Montmayeur A."/>
            <person name="Mulrain L."/>
            <person name="Navidi A."/>
            <person name="Naylor J."/>
            <person name="Negash T."/>
            <person name="Nguyen T."/>
            <person name="Nguyen N."/>
            <person name="Nicol R."/>
            <person name="Norbu C."/>
            <person name="Norbu N."/>
            <person name="Novod N."/>
            <person name="O'Neill B."/>
            <person name="Osman S."/>
            <person name="Markiewicz E."/>
            <person name="Oyono O.L."/>
            <person name="Patti C."/>
            <person name="Phunkhang P."/>
            <person name="Pierre F."/>
            <person name="Priest M."/>
            <person name="Raghuraman S."/>
            <person name="Rege F."/>
            <person name="Reyes R."/>
            <person name="Rise C."/>
            <person name="Rogov P."/>
            <person name="Ross K."/>
            <person name="Ryan E."/>
            <person name="Settipalli S."/>
            <person name="Shea T."/>
            <person name="Sherpa N."/>
            <person name="Shi L."/>
            <person name="Shih D."/>
            <person name="Sparrow T."/>
            <person name="Spaulding J."/>
            <person name="Stalker J."/>
            <person name="Stange-Thomann N."/>
            <person name="Stavropoulos S."/>
            <person name="Stone C."/>
            <person name="Strader C."/>
            <person name="Tesfaye S."/>
            <person name="Thomson T."/>
            <person name="Thoulutsang Y."/>
            <person name="Thoulutsang D."/>
            <person name="Topham K."/>
            <person name="Topping I."/>
            <person name="Tsamla T."/>
            <person name="Vassiliev H."/>
            <person name="Vo A."/>
            <person name="Wangchuk T."/>
            <person name="Wangdi T."/>
            <person name="Weiand M."/>
            <person name="Wilkinson J."/>
            <person name="Wilson A."/>
            <person name="Yadav S."/>
            <person name="Young G."/>
            <person name="Yu Q."/>
            <person name="Zembek L."/>
            <person name="Zhong D."/>
            <person name="Zimmer A."/>
            <person name="Zwirko Z."/>
            <person name="Jaffe D.B."/>
            <person name="Alvarez P."/>
            <person name="Brockman W."/>
            <person name="Butler J."/>
            <person name="Chin C."/>
            <person name="Gnerre S."/>
            <person name="Grabherr M."/>
            <person name="Kleber M."/>
            <person name="Mauceli E."/>
            <person name="MacCallum I."/>
        </authorList>
    </citation>
    <scope>NUCLEOTIDE SEQUENCE [LARGE SCALE GENOMIC DNA]</scope>
    <source>
        <strain evidence="10">Tucson 14030-0811.24</strain>
    </source>
</reference>
<dbReference type="GO" id="GO:0034587">
    <property type="term" value="P:piRNA processing"/>
    <property type="evidence" value="ECO:0007669"/>
    <property type="project" value="UniProtKB-ARBA"/>
</dbReference>
<dbReference type="GO" id="GO:0043186">
    <property type="term" value="C:P granule"/>
    <property type="evidence" value="ECO:0007669"/>
    <property type="project" value="UniProtKB-ARBA"/>
</dbReference>
<dbReference type="SUPFAM" id="SSF101690">
    <property type="entry name" value="PAZ domain"/>
    <property type="match status" value="1"/>
</dbReference>
<keyword evidence="10" id="KW-1185">Reference proteome</keyword>
<feature type="domain" description="Piwi" evidence="8">
    <location>
        <begin position="449"/>
        <end position="652"/>
    </location>
</feature>
<feature type="non-terminal residue" evidence="9">
    <location>
        <position position="652"/>
    </location>
</feature>
<comment type="similarity">
    <text evidence="6">Belongs to the argonaute family. Piwi subfamily.</text>
</comment>
<dbReference type="InterPro" id="IPR003165">
    <property type="entry name" value="Piwi"/>
</dbReference>
<dbReference type="AlphaFoldDB" id="A0A0Q9X3N3"/>
<evidence type="ECO:0000256" key="2">
    <source>
        <dbReference type="ARBA" id="ARBA00022473"/>
    </source>
</evidence>
<dbReference type="FunCoup" id="A0A0Q9X3N3">
    <property type="interactions" value="67"/>
</dbReference>
<dbReference type="InterPro" id="IPR012337">
    <property type="entry name" value="RNaseH-like_sf"/>
</dbReference>
<dbReference type="PROSITE" id="PS50822">
    <property type="entry name" value="PIWI"/>
    <property type="match status" value="1"/>
</dbReference>
<dbReference type="Gene3D" id="2.170.260.10">
    <property type="entry name" value="paz domain"/>
    <property type="match status" value="1"/>
</dbReference>
<keyword evidence="5" id="KW-0943">RNA-mediated gene silencing</keyword>
<dbReference type="Pfam" id="PF02171">
    <property type="entry name" value="Piwi"/>
    <property type="match status" value="1"/>
</dbReference>
<protein>
    <recommendedName>
        <fullName evidence="11">Piwi domain-containing protein</fullName>
    </recommendedName>
</protein>
<keyword evidence="3" id="KW-0963">Cytoplasm</keyword>
<keyword evidence="2" id="KW-0217">Developmental protein</keyword>
<dbReference type="STRING" id="7260.A0A0Q9X3N3"/>
<evidence type="ECO:0000256" key="1">
    <source>
        <dbReference type="ARBA" id="ARBA00004496"/>
    </source>
</evidence>
<dbReference type="Proteomes" id="UP000007798">
    <property type="component" value="Unassembled WGS sequence"/>
</dbReference>
<evidence type="ECO:0000256" key="6">
    <source>
        <dbReference type="ARBA" id="ARBA00038291"/>
    </source>
</evidence>
<evidence type="ECO:0008006" key="11">
    <source>
        <dbReference type="Google" id="ProtNLM"/>
    </source>
</evidence>
<keyword evidence="4" id="KW-0694">RNA-binding</keyword>
<dbReference type="GO" id="GO:0035194">
    <property type="term" value="P:regulatory ncRNA-mediated post-transcriptional gene silencing"/>
    <property type="evidence" value="ECO:0007669"/>
    <property type="project" value="UniProtKB-ARBA"/>
</dbReference>
<feature type="domain" description="PAZ" evidence="7">
    <location>
        <begin position="173"/>
        <end position="285"/>
    </location>
</feature>
<evidence type="ECO:0000259" key="7">
    <source>
        <dbReference type="PROSITE" id="PS50821"/>
    </source>
</evidence>
<dbReference type="CDD" id="cd04658">
    <property type="entry name" value="Piwi_piwi-like_Euk"/>
    <property type="match status" value="1"/>
</dbReference>
<dbReference type="Pfam" id="PF02170">
    <property type="entry name" value="PAZ"/>
    <property type="match status" value="1"/>
</dbReference>
<dbReference type="GO" id="GO:0004521">
    <property type="term" value="F:RNA endonuclease activity"/>
    <property type="evidence" value="ECO:0007669"/>
    <property type="project" value="UniProtKB-ARBA"/>
</dbReference>
<dbReference type="Gene3D" id="3.30.420.10">
    <property type="entry name" value="Ribonuclease H-like superfamily/Ribonuclease H"/>
    <property type="match status" value="1"/>
</dbReference>
<dbReference type="InterPro" id="IPR003100">
    <property type="entry name" value="PAZ_dom"/>
</dbReference>
<evidence type="ECO:0000256" key="3">
    <source>
        <dbReference type="ARBA" id="ARBA00022490"/>
    </source>
</evidence>
<dbReference type="PANTHER" id="PTHR22891">
    <property type="entry name" value="EUKARYOTIC TRANSLATION INITIATION FACTOR 2C"/>
    <property type="match status" value="1"/>
</dbReference>
<evidence type="ECO:0000313" key="9">
    <source>
        <dbReference type="EMBL" id="KRF98919.1"/>
    </source>
</evidence>
<dbReference type="FunFam" id="2.170.260.10:FF:000003">
    <property type="entry name" value="Piwi-like RNA-mediated gene silencing 2"/>
    <property type="match status" value="1"/>
</dbReference>
<dbReference type="InterPro" id="IPR036085">
    <property type="entry name" value="PAZ_dom_sf"/>
</dbReference>
<organism evidence="9 10">
    <name type="scientific">Drosophila willistoni</name>
    <name type="common">Fruit fly</name>
    <dbReference type="NCBI Taxonomy" id="7260"/>
    <lineage>
        <taxon>Eukaryota</taxon>
        <taxon>Metazoa</taxon>
        <taxon>Ecdysozoa</taxon>
        <taxon>Arthropoda</taxon>
        <taxon>Hexapoda</taxon>
        <taxon>Insecta</taxon>
        <taxon>Pterygota</taxon>
        <taxon>Neoptera</taxon>
        <taxon>Endopterygota</taxon>
        <taxon>Diptera</taxon>
        <taxon>Brachycera</taxon>
        <taxon>Muscomorpha</taxon>
        <taxon>Ephydroidea</taxon>
        <taxon>Drosophilidae</taxon>
        <taxon>Drosophila</taxon>
        <taxon>Sophophora</taxon>
    </lineage>
</organism>
<dbReference type="EMBL" id="CH963930">
    <property type="protein sequence ID" value="KRF98919.1"/>
    <property type="molecule type" value="Genomic_DNA"/>
</dbReference>
<dbReference type="Gene3D" id="3.40.50.2300">
    <property type="match status" value="1"/>
</dbReference>
<dbReference type="InParanoid" id="A0A0Q9X3N3"/>
<dbReference type="OrthoDB" id="445936at2759"/>
<dbReference type="GO" id="GO:0003723">
    <property type="term" value="F:RNA binding"/>
    <property type="evidence" value="ECO:0007669"/>
    <property type="project" value="UniProtKB-KW"/>
</dbReference>
<dbReference type="SMART" id="SM00949">
    <property type="entry name" value="PAZ"/>
    <property type="match status" value="1"/>
</dbReference>
<dbReference type="CDD" id="cd02845">
    <property type="entry name" value="PAZ_piwi_like"/>
    <property type="match status" value="1"/>
</dbReference>
<dbReference type="GO" id="GO:0061157">
    <property type="term" value="P:mRNA destabilization"/>
    <property type="evidence" value="ECO:0007669"/>
    <property type="project" value="UniProtKB-ARBA"/>
</dbReference>
<evidence type="ECO:0000256" key="5">
    <source>
        <dbReference type="ARBA" id="ARBA00023158"/>
    </source>
</evidence>
<dbReference type="SMR" id="A0A0Q9X3N3"/>
<dbReference type="PROSITE" id="PS50821">
    <property type="entry name" value="PAZ"/>
    <property type="match status" value="1"/>
</dbReference>
<dbReference type="SMART" id="SM00950">
    <property type="entry name" value="Piwi"/>
    <property type="match status" value="1"/>
</dbReference>
<gene>
    <name evidence="9" type="primary">Dwil\GK20297</name>
    <name evidence="9" type="ORF">Dwil_GK20297</name>
</gene>
<evidence type="ECO:0000259" key="8">
    <source>
        <dbReference type="PROSITE" id="PS50822"/>
    </source>
</evidence>